<organism evidence="2 3">
    <name type="scientific">Blattamonas nauphoetae</name>
    <dbReference type="NCBI Taxonomy" id="2049346"/>
    <lineage>
        <taxon>Eukaryota</taxon>
        <taxon>Metamonada</taxon>
        <taxon>Preaxostyla</taxon>
        <taxon>Oxymonadida</taxon>
        <taxon>Blattamonas</taxon>
    </lineage>
</organism>
<dbReference type="PROSITE" id="PS50042">
    <property type="entry name" value="CNMP_BINDING_3"/>
    <property type="match status" value="1"/>
</dbReference>
<accession>A0ABQ9YJN2</accession>
<gene>
    <name evidence="2" type="ORF">BLNAU_1051</name>
</gene>
<reference evidence="2 3" key="1">
    <citation type="journal article" date="2022" name="bioRxiv">
        <title>Genomics of Preaxostyla Flagellates Illuminates Evolutionary Transitions and the Path Towards Mitochondrial Loss.</title>
        <authorList>
            <person name="Novak L.V.F."/>
            <person name="Treitli S.C."/>
            <person name="Pyrih J."/>
            <person name="Halakuc P."/>
            <person name="Pipaliya S.V."/>
            <person name="Vacek V."/>
            <person name="Brzon O."/>
            <person name="Soukal P."/>
            <person name="Eme L."/>
            <person name="Dacks J.B."/>
            <person name="Karnkowska A."/>
            <person name="Elias M."/>
            <person name="Hampl V."/>
        </authorList>
    </citation>
    <scope>NUCLEOTIDE SEQUENCE [LARGE SCALE GENOMIC DNA]</scope>
    <source>
        <strain evidence="2">NAU3</strain>
        <tissue evidence="2">Gut</tissue>
    </source>
</reference>
<evidence type="ECO:0000259" key="1">
    <source>
        <dbReference type="PROSITE" id="PS50042"/>
    </source>
</evidence>
<dbReference type="EMBL" id="JARBJD010000004">
    <property type="protein sequence ID" value="KAK2963970.1"/>
    <property type="molecule type" value="Genomic_DNA"/>
</dbReference>
<feature type="domain" description="Cyclic nucleotide-binding" evidence="1">
    <location>
        <begin position="575"/>
        <end position="601"/>
    </location>
</feature>
<keyword evidence="3" id="KW-1185">Reference proteome</keyword>
<dbReference type="Proteomes" id="UP001281761">
    <property type="component" value="Unassembled WGS sequence"/>
</dbReference>
<comment type="caution">
    <text evidence="2">The sequence shown here is derived from an EMBL/GenBank/DDBJ whole genome shotgun (WGS) entry which is preliminary data.</text>
</comment>
<proteinExistence type="predicted"/>
<dbReference type="InterPro" id="IPR000595">
    <property type="entry name" value="cNMP-bd_dom"/>
</dbReference>
<evidence type="ECO:0000313" key="2">
    <source>
        <dbReference type="EMBL" id="KAK2963970.1"/>
    </source>
</evidence>
<protein>
    <recommendedName>
        <fullName evidence="1">Cyclic nucleotide-binding domain-containing protein</fullName>
    </recommendedName>
</protein>
<sequence length="849" mass="96055">MEPKSNPGQHDSPQPFPRDIHCDAPPLFMTIELNTFTTFKEASQLLMSLVDFLSEGNNLDFNATDRACALLEYIDGQFSSDKSIFKLVQRPNDSCSEQITQYALSSSLTLVFTDCIHHLELQRQTRQLILNILRGISAWQKDNRSVQKRGHQILTKLREEGISDEIELRFRCRDYYLREDFGLVEVLPGETFLNYKQRVIDILRTQSHCRRMWRHFNDTPIPSVFKHSISKQTTPVKTDGDNLSSSKGVASHIDLLHVRDYSRNFPFNPLRLFHLLPKPDEPPLSEFRNGPIVTNPPLPLQRGFGDPMELFCPTHTLKLDAQSFSTFTSSFYPPLPCLRNPFTPLEGSDLYDTIHPKDGLKYVQPIGHPSFPFYSPFATHSALPVPYSSSLTPLTNDTPGNHCLVTHAQETLPEFEKRIMGSVESCDNLSPNHLCSKLLSQHPKDSYPLLLFLVPAQLHLYPVHTQVTSADEIVLNGMVQQDPTFSLPRSQTVDGAELFNSVAGVLTQGRRIVSQSVFSATEDWHYVLDKLNSIIRPTIEKVQLDWDRPNDPHRPIVTLDRMNGSGVDVRAFVTGHTFGELALLKRRPTIADLLIRSSSQMVNHIRIHPEVEALTLNADIRGQLILRLPPPRDQKLKYLQLLRIAAHLNHVAPESEQKNARLTAASLLPQFSSHFDIPLHSQNKPRFADFIERFIDFIIRVLLVEVKTFAELANAGKTNEISLQLSKASQSVNEPTLLTIAPKKGAITDFLGLTIINPPKSTERHLYLILPSDMSERERKENGGYDVWQDAGKLVRRAGCDARLHVEHQRICGARVERREIGENGHCVCSVCRRGNPANDGDEKNNDDA</sequence>
<name>A0ABQ9YJN2_9EUKA</name>
<evidence type="ECO:0000313" key="3">
    <source>
        <dbReference type="Proteomes" id="UP001281761"/>
    </source>
</evidence>